<dbReference type="EMBL" id="UOFE01000023">
    <property type="protein sequence ID" value="VAW51896.1"/>
    <property type="molecule type" value="Genomic_DNA"/>
</dbReference>
<dbReference type="Gene3D" id="3.60.21.10">
    <property type="match status" value="1"/>
</dbReference>
<name>A0A3B0X594_9ZZZZ</name>
<dbReference type="PANTHER" id="PTHR43165:SF1">
    <property type="entry name" value="PHOSPHODIESTERASE MJ0936"/>
    <property type="match status" value="1"/>
</dbReference>
<dbReference type="SUPFAM" id="SSF56300">
    <property type="entry name" value="Metallo-dependent phosphatases"/>
    <property type="match status" value="1"/>
</dbReference>
<dbReference type="Pfam" id="PF12850">
    <property type="entry name" value="Metallophos_2"/>
    <property type="match status" value="1"/>
</dbReference>
<sequence length="172" mass="19027">MSNNTVTVGILSDSHGYLHPGIRDAVNQCDYIVHAGDIFNANVLEQLEPKKELIAVAGNNDFPDFWDSSEADIVNALPKNHNLTLPGGVLAVEHGHRLGNMPNHTDLRWDHADARLIVYGHTHKRVIDQKEVPWVVNPGASGKVRNHGGSSCLILRASEKKWEIETVLFEDS</sequence>
<reference evidence="2" key="1">
    <citation type="submission" date="2018-06" db="EMBL/GenBank/DDBJ databases">
        <authorList>
            <person name="Zhirakovskaya E."/>
        </authorList>
    </citation>
    <scope>NUCLEOTIDE SEQUENCE</scope>
</reference>
<accession>A0A3B0X594</accession>
<evidence type="ECO:0000313" key="2">
    <source>
        <dbReference type="EMBL" id="VAW51896.1"/>
    </source>
</evidence>
<protein>
    <recommendedName>
        <fullName evidence="1">Calcineurin-like phosphoesterase domain-containing protein</fullName>
    </recommendedName>
</protein>
<gene>
    <name evidence="2" type="ORF">MNBD_GAMMA05-1988</name>
</gene>
<dbReference type="NCBIfam" id="TIGR00040">
    <property type="entry name" value="yfcE"/>
    <property type="match status" value="1"/>
</dbReference>
<dbReference type="InterPro" id="IPR029052">
    <property type="entry name" value="Metallo-depent_PP-like"/>
</dbReference>
<dbReference type="InterPro" id="IPR053193">
    <property type="entry name" value="MetalloPDE_YfcE-like"/>
</dbReference>
<dbReference type="InterPro" id="IPR024654">
    <property type="entry name" value="Calcineurin-like_PHP_lpxH"/>
</dbReference>
<dbReference type="InterPro" id="IPR000979">
    <property type="entry name" value="Phosphodiesterase_MJ0936/Vps29"/>
</dbReference>
<dbReference type="PANTHER" id="PTHR43165">
    <property type="entry name" value="METALLOPHOSPHOESTERASE"/>
    <property type="match status" value="1"/>
</dbReference>
<evidence type="ECO:0000259" key="1">
    <source>
        <dbReference type="Pfam" id="PF12850"/>
    </source>
</evidence>
<feature type="domain" description="Calcineurin-like phosphoesterase" evidence="1">
    <location>
        <begin position="7"/>
        <end position="158"/>
    </location>
</feature>
<proteinExistence type="predicted"/>
<organism evidence="2">
    <name type="scientific">hydrothermal vent metagenome</name>
    <dbReference type="NCBI Taxonomy" id="652676"/>
    <lineage>
        <taxon>unclassified sequences</taxon>
        <taxon>metagenomes</taxon>
        <taxon>ecological metagenomes</taxon>
    </lineage>
</organism>
<dbReference type="AlphaFoldDB" id="A0A3B0X594"/>